<dbReference type="Ensembl" id="ENSPMGT00000027314.1">
    <property type="protein sequence ID" value="ENSPMGP00000025643.1"/>
    <property type="gene ID" value="ENSPMGG00000020701.1"/>
</dbReference>
<proteinExistence type="predicted"/>
<dbReference type="AlphaFoldDB" id="A0A3B4B822"/>
<protein>
    <recommendedName>
        <fullName evidence="1">C-type lectin domain-containing protein</fullName>
    </recommendedName>
</protein>
<dbReference type="SUPFAM" id="SSF56436">
    <property type="entry name" value="C-type lectin-like"/>
    <property type="match status" value="1"/>
</dbReference>
<dbReference type="InterPro" id="IPR016186">
    <property type="entry name" value="C-type_lectin-like/link_sf"/>
</dbReference>
<evidence type="ECO:0000313" key="3">
    <source>
        <dbReference type="Proteomes" id="UP000261520"/>
    </source>
</evidence>
<evidence type="ECO:0000313" key="2">
    <source>
        <dbReference type="Ensembl" id="ENSPMGP00000025643.1"/>
    </source>
</evidence>
<dbReference type="SMART" id="SM00034">
    <property type="entry name" value="CLECT"/>
    <property type="match status" value="1"/>
</dbReference>
<dbReference type="Gene3D" id="3.10.100.10">
    <property type="entry name" value="Mannose-Binding Protein A, subunit A"/>
    <property type="match status" value="1"/>
</dbReference>
<dbReference type="PROSITE" id="PS50041">
    <property type="entry name" value="C_TYPE_LECTIN_2"/>
    <property type="match status" value="1"/>
</dbReference>
<dbReference type="InterPro" id="IPR016187">
    <property type="entry name" value="CTDL_fold"/>
</dbReference>
<evidence type="ECO:0000259" key="1">
    <source>
        <dbReference type="PROSITE" id="PS50041"/>
    </source>
</evidence>
<dbReference type="Proteomes" id="UP000261520">
    <property type="component" value="Unplaced"/>
</dbReference>
<dbReference type="PANTHER" id="PTHR45784:SF3">
    <property type="entry name" value="C-TYPE LECTIN DOMAIN FAMILY 4 MEMBER K-LIKE-RELATED"/>
    <property type="match status" value="1"/>
</dbReference>
<dbReference type="InterPro" id="IPR001304">
    <property type="entry name" value="C-type_lectin-like"/>
</dbReference>
<reference evidence="2" key="2">
    <citation type="submission" date="2025-09" db="UniProtKB">
        <authorList>
            <consortium name="Ensembl"/>
        </authorList>
    </citation>
    <scope>IDENTIFICATION</scope>
</reference>
<sequence>MRFNDTFSDLKLYLILALSALSNGGPRGFHLFRERKTWSEAQTFCRENYVDLATIETEEEFSIVVEMIRNLNIYPWIGLYDDYTSWRWSLDGKYLEHCAEISGEVLNDVNCGALKYPVCYDGEFTSKYCYMC</sequence>
<dbReference type="STRING" id="409849.ENSPMGP00000025643"/>
<accession>A0A3B4B822</accession>
<reference evidence="2" key="1">
    <citation type="submission" date="2025-08" db="UniProtKB">
        <authorList>
            <consortium name="Ensembl"/>
        </authorList>
    </citation>
    <scope>IDENTIFICATION</scope>
</reference>
<organism evidence="2 3">
    <name type="scientific">Periophthalmus magnuspinnatus</name>
    <dbReference type="NCBI Taxonomy" id="409849"/>
    <lineage>
        <taxon>Eukaryota</taxon>
        <taxon>Metazoa</taxon>
        <taxon>Chordata</taxon>
        <taxon>Craniata</taxon>
        <taxon>Vertebrata</taxon>
        <taxon>Euteleostomi</taxon>
        <taxon>Actinopterygii</taxon>
        <taxon>Neopterygii</taxon>
        <taxon>Teleostei</taxon>
        <taxon>Neoteleostei</taxon>
        <taxon>Acanthomorphata</taxon>
        <taxon>Gobiaria</taxon>
        <taxon>Gobiiformes</taxon>
        <taxon>Gobioidei</taxon>
        <taxon>Gobiidae</taxon>
        <taxon>Oxudercinae</taxon>
        <taxon>Periophthalmus</taxon>
    </lineage>
</organism>
<name>A0A3B4B822_9GOBI</name>
<feature type="domain" description="C-type lectin" evidence="1">
    <location>
        <begin position="29"/>
        <end position="120"/>
    </location>
</feature>
<keyword evidence="3" id="KW-1185">Reference proteome</keyword>
<dbReference type="Pfam" id="PF00059">
    <property type="entry name" value="Lectin_C"/>
    <property type="match status" value="1"/>
</dbReference>
<dbReference type="PANTHER" id="PTHR45784">
    <property type="entry name" value="C-TYPE LECTIN DOMAIN FAMILY 20 MEMBER A-RELATED"/>
    <property type="match status" value="1"/>
</dbReference>